<gene>
    <name evidence="1" type="ORF">DPEC_G00089020</name>
</gene>
<keyword evidence="2" id="KW-1185">Reference proteome</keyword>
<dbReference type="Proteomes" id="UP001157502">
    <property type="component" value="Chromosome 7"/>
</dbReference>
<dbReference type="EMBL" id="CM055734">
    <property type="protein sequence ID" value="KAJ8009451.1"/>
    <property type="molecule type" value="Genomic_DNA"/>
</dbReference>
<name>A0ACC2H0L7_DALPE</name>
<accession>A0ACC2H0L7</accession>
<protein>
    <submittedName>
        <fullName evidence="1">Uncharacterized protein</fullName>
    </submittedName>
</protein>
<evidence type="ECO:0000313" key="1">
    <source>
        <dbReference type="EMBL" id="KAJ8009451.1"/>
    </source>
</evidence>
<organism evidence="1 2">
    <name type="scientific">Dallia pectoralis</name>
    <name type="common">Alaska blackfish</name>
    <dbReference type="NCBI Taxonomy" id="75939"/>
    <lineage>
        <taxon>Eukaryota</taxon>
        <taxon>Metazoa</taxon>
        <taxon>Chordata</taxon>
        <taxon>Craniata</taxon>
        <taxon>Vertebrata</taxon>
        <taxon>Euteleostomi</taxon>
        <taxon>Actinopterygii</taxon>
        <taxon>Neopterygii</taxon>
        <taxon>Teleostei</taxon>
        <taxon>Protacanthopterygii</taxon>
        <taxon>Esociformes</taxon>
        <taxon>Umbridae</taxon>
        <taxon>Dallia</taxon>
    </lineage>
</organism>
<proteinExistence type="predicted"/>
<comment type="caution">
    <text evidence="1">The sequence shown here is derived from an EMBL/GenBank/DDBJ whole genome shotgun (WGS) entry which is preliminary data.</text>
</comment>
<sequence length="361" mass="38951">MGCGKKLIVQTTQTDGRERAMTMDGVYKSLLELLMILLSLITDVSGYSQYSSVGDNVILPCRNVVNQVNCSSTTWTYNRAGTKLTMEEVQLGKIKKGNPPNRADRLSLGSDCSLHVSEVRAEDAGLYTCQQFLTEGGGQDGVDEAVYLSVLNISSSTPVTELKPGETVTIKCSLHTYDGKCNSHLVGGVTLNLYETDPEEDVRPTITTHSRCEITLDVTVRSEDNNRKWTCELNDNGQVKTSIDFLATLSGLSSSNSTLIAVGVVVAVGVAVCVIAVVIKVHRRRTTNHIPDDGSLVCIQDLSLNAINPPTPPVNDEQSQPADSIAYASISHFSQNLPQRVNVHGEDTVTYASVKTATDIG</sequence>
<evidence type="ECO:0000313" key="2">
    <source>
        <dbReference type="Proteomes" id="UP001157502"/>
    </source>
</evidence>
<reference evidence="1" key="1">
    <citation type="submission" date="2021-05" db="EMBL/GenBank/DDBJ databases">
        <authorList>
            <person name="Pan Q."/>
            <person name="Jouanno E."/>
            <person name="Zahm M."/>
            <person name="Klopp C."/>
            <person name="Cabau C."/>
            <person name="Louis A."/>
            <person name="Berthelot C."/>
            <person name="Parey E."/>
            <person name="Roest Crollius H."/>
            <person name="Montfort J."/>
            <person name="Robinson-Rechavi M."/>
            <person name="Bouchez O."/>
            <person name="Lampietro C."/>
            <person name="Lopez Roques C."/>
            <person name="Donnadieu C."/>
            <person name="Postlethwait J."/>
            <person name="Bobe J."/>
            <person name="Dillon D."/>
            <person name="Chandos A."/>
            <person name="von Hippel F."/>
            <person name="Guiguen Y."/>
        </authorList>
    </citation>
    <scope>NUCLEOTIDE SEQUENCE</scope>
    <source>
        <strain evidence="1">YG-Jan2019</strain>
    </source>
</reference>